<proteinExistence type="predicted"/>
<name>A0ABC8S472_9AQUA</name>
<evidence type="ECO:0000256" key="1">
    <source>
        <dbReference type="SAM" id="MobiDB-lite"/>
    </source>
</evidence>
<keyword evidence="3" id="KW-1185">Reference proteome</keyword>
<feature type="region of interest" description="Disordered" evidence="1">
    <location>
        <begin position="330"/>
        <end position="375"/>
    </location>
</feature>
<dbReference type="AlphaFoldDB" id="A0ABC8S472"/>
<protein>
    <submittedName>
        <fullName evidence="2">Uncharacterized protein</fullName>
    </submittedName>
</protein>
<evidence type="ECO:0000313" key="2">
    <source>
        <dbReference type="EMBL" id="CAK9152013.1"/>
    </source>
</evidence>
<dbReference type="Proteomes" id="UP001642360">
    <property type="component" value="Unassembled WGS sequence"/>
</dbReference>
<reference evidence="2 3" key="1">
    <citation type="submission" date="2024-02" db="EMBL/GenBank/DDBJ databases">
        <authorList>
            <person name="Vignale AGUSTIN F."/>
            <person name="Sosa J E."/>
            <person name="Modenutti C."/>
        </authorList>
    </citation>
    <scope>NUCLEOTIDE SEQUENCE [LARGE SCALE GENOMIC DNA]</scope>
</reference>
<comment type="caution">
    <text evidence="2">The sequence shown here is derived from an EMBL/GenBank/DDBJ whole genome shotgun (WGS) entry which is preliminary data.</text>
</comment>
<evidence type="ECO:0000313" key="3">
    <source>
        <dbReference type="Proteomes" id="UP001642360"/>
    </source>
</evidence>
<feature type="region of interest" description="Disordered" evidence="1">
    <location>
        <begin position="71"/>
        <end position="98"/>
    </location>
</feature>
<dbReference type="EMBL" id="CAUOFW020002192">
    <property type="protein sequence ID" value="CAK9152013.1"/>
    <property type="molecule type" value="Genomic_DNA"/>
</dbReference>
<organism evidence="2 3">
    <name type="scientific">Ilex paraguariensis</name>
    <name type="common">yerba mate</name>
    <dbReference type="NCBI Taxonomy" id="185542"/>
    <lineage>
        <taxon>Eukaryota</taxon>
        <taxon>Viridiplantae</taxon>
        <taxon>Streptophyta</taxon>
        <taxon>Embryophyta</taxon>
        <taxon>Tracheophyta</taxon>
        <taxon>Spermatophyta</taxon>
        <taxon>Magnoliopsida</taxon>
        <taxon>eudicotyledons</taxon>
        <taxon>Gunneridae</taxon>
        <taxon>Pentapetalae</taxon>
        <taxon>asterids</taxon>
        <taxon>campanulids</taxon>
        <taxon>Aquifoliales</taxon>
        <taxon>Aquifoliaceae</taxon>
        <taxon>Ilex</taxon>
    </lineage>
</organism>
<gene>
    <name evidence="2" type="ORF">ILEXP_LOCUS20190</name>
</gene>
<feature type="compositionally biased region" description="Basic and acidic residues" evidence="1">
    <location>
        <begin position="76"/>
        <end position="90"/>
    </location>
</feature>
<accession>A0ABC8S472</accession>
<sequence>MSSHELSTVAYEKAMNTQLMTEHEVVRSQAIAAEVVPNESSSKPDSVASKAHGYVDTTQVFVPQQVVTPNASELSKSQHSELISRAETQPEHTSLQQGIDCQAQKPNSPIPSWSQVLKSGLDGEASKTFNGTQIAENVEGKYEKVEIQVEYQWKPKVCQSCHIVGDNESTCPKMVTKTIWKPKHSQKESHPLVAGNGKEIISNEMEPTTKMVMSKEKPPLDPGCSSNSEIGAAILRQPIHRLQDETQVTSISPVEVQVPVQLSIPTTSSNRFERLEIEGGNLVVDLDYAATSCDHNHGEAKCKKKKITYLETDLEGKDTRSLASKIGVKNKEMTNQRLGRISQDTQEKDLGQHAKANQKVVQRNSESSKQHVPAN</sequence>